<dbReference type="Proteomes" id="UP000234323">
    <property type="component" value="Unassembled WGS sequence"/>
</dbReference>
<evidence type="ECO:0000313" key="1">
    <source>
        <dbReference type="EMBL" id="PKY53070.1"/>
    </source>
</evidence>
<gene>
    <name evidence="1" type="ORF">RhiirA4_471087</name>
</gene>
<dbReference type="AlphaFoldDB" id="A0A2I1H2G5"/>
<keyword evidence="2" id="KW-1185">Reference proteome</keyword>
<evidence type="ECO:0000313" key="2">
    <source>
        <dbReference type="Proteomes" id="UP000234323"/>
    </source>
</evidence>
<name>A0A2I1H2G5_9GLOM</name>
<sequence>MKLFENLEKVIFRVDSDSISLKDNDGAKKNETSTRGEMKSILKTLSDTLNLDYEEIFMSSSNVNTRKKLIPELIKVLKLNFQPTYDQITKWLKFIHKSRRSRNSYKNKGRLDADNRCLHANGKIKDV</sequence>
<protein>
    <submittedName>
        <fullName evidence="1">Uncharacterized protein</fullName>
    </submittedName>
</protein>
<comment type="caution">
    <text evidence="1">The sequence shown here is derived from an EMBL/GenBank/DDBJ whole genome shotgun (WGS) entry which is preliminary data.</text>
</comment>
<proteinExistence type="predicted"/>
<reference evidence="1 2" key="1">
    <citation type="submission" date="2015-10" db="EMBL/GenBank/DDBJ databases">
        <title>Genome analyses suggest a sexual origin of heterokaryosis in a supposedly ancient asexual fungus.</title>
        <authorList>
            <person name="Ropars J."/>
            <person name="Sedzielewska K."/>
            <person name="Noel J."/>
            <person name="Charron P."/>
            <person name="Farinelli L."/>
            <person name="Marton T."/>
            <person name="Kruger M."/>
            <person name="Pelin A."/>
            <person name="Brachmann A."/>
            <person name="Corradi N."/>
        </authorList>
    </citation>
    <scope>NUCLEOTIDE SEQUENCE [LARGE SCALE GENOMIC DNA]</scope>
    <source>
        <strain evidence="1 2">A4</strain>
    </source>
</reference>
<dbReference type="VEuPathDB" id="FungiDB:RhiirFUN_001388"/>
<dbReference type="EMBL" id="LLXI01001320">
    <property type="protein sequence ID" value="PKY53070.1"/>
    <property type="molecule type" value="Genomic_DNA"/>
</dbReference>
<organism evidence="1 2">
    <name type="scientific">Rhizophagus irregularis</name>
    <dbReference type="NCBI Taxonomy" id="588596"/>
    <lineage>
        <taxon>Eukaryota</taxon>
        <taxon>Fungi</taxon>
        <taxon>Fungi incertae sedis</taxon>
        <taxon>Mucoromycota</taxon>
        <taxon>Glomeromycotina</taxon>
        <taxon>Glomeromycetes</taxon>
        <taxon>Glomerales</taxon>
        <taxon>Glomeraceae</taxon>
        <taxon>Rhizophagus</taxon>
    </lineage>
</organism>
<accession>A0A2I1H2G5</accession>